<keyword evidence="2 10" id="KW-0963">Cytoplasm</keyword>
<keyword evidence="5 10" id="KW-0808">Transferase</keyword>
<sequence length="448" mass="50188">MRKTHINVIGAGLAGSEAAYQIAKRGIPVKLYEMRGLKQTPQHKTDKFAELVCSNSLRGAAITNAVGLLKEEMRRLDSVIIKAAEYTQVPAGGALAVDREGFSDFVTKEVSNHPLVEVIREEITEIPQDELTIIATGPLTSDNLANKIREFNGADGFYFYDAAAPIIDANSINFDKVYKKSRYDKGEADYINCPMTKEEFQAFQEALISAEEAPLNSFEDLKVFEGCMPIEEMAKRGYKTMLFGPMKPVGLEYPDEYKGPRDGEFRTPYAVVQLRQDNASASLYNIVGFQTHLKWGEQKRVFQMIPGLENAEFVRYGVMHRNSYMDSPNLLKQTFQSRKQENLFFAGQMTGVEGYVESAASGLVAGINAAKLFNDEEVVIFPKTTAIGSLPYYITHTDSKHFQPMNVTFGIVEELDGPRIRDKKERYTKVAERSLNTLTDIISKENLA</sequence>
<evidence type="ECO:0000256" key="1">
    <source>
        <dbReference type="ARBA" id="ARBA00001974"/>
    </source>
</evidence>
<dbReference type="Gene3D" id="3.50.50.60">
    <property type="entry name" value="FAD/NAD(P)-binding domain"/>
    <property type="match status" value="2"/>
</dbReference>
<comment type="caution">
    <text evidence="12">The sequence shown here is derived from an EMBL/GenBank/DDBJ whole genome shotgun (WGS) entry which is preliminary data.</text>
</comment>
<dbReference type="RefSeq" id="WP_042748215.1">
    <property type="nucleotide sequence ID" value="NZ_AZSI01000031.1"/>
</dbReference>
<dbReference type="PROSITE" id="PS01281">
    <property type="entry name" value="GIDA_2"/>
    <property type="match status" value="1"/>
</dbReference>
<dbReference type="AlphaFoldDB" id="A0A084ABE8"/>
<proteinExistence type="inferred from homology"/>
<keyword evidence="7 10" id="KW-0274">FAD</keyword>
<evidence type="ECO:0000256" key="9">
    <source>
        <dbReference type="ARBA" id="ARBA00023027"/>
    </source>
</evidence>
<reference evidence="12 13" key="1">
    <citation type="submission" date="2014-06" db="EMBL/GenBank/DDBJ databases">
        <title>Draft genome sequence of the putrescine producing strain Lactococcus lactis subsp cremoris GE214.</title>
        <authorList>
            <person name="Ladero V."/>
            <person name="Linares D.M."/>
            <person name="del Rio B."/>
            <person name="Mayo B."/>
            <person name="Martin M.C."/>
            <person name="Fernandez M."/>
            <person name="Alvarez M.A."/>
        </authorList>
    </citation>
    <scope>NUCLEOTIDE SEQUENCE [LARGE SCALE GENOMIC DNA]</scope>
    <source>
        <strain evidence="12 13">GE214</strain>
    </source>
</reference>
<accession>A0A084ABE8</accession>
<evidence type="ECO:0000256" key="2">
    <source>
        <dbReference type="ARBA" id="ARBA00022490"/>
    </source>
</evidence>
<dbReference type="EC" id="2.1.1.74" evidence="10"/>
<comment type="catalytic activity">
    <reaction evidence="10">
        <text>uridine(54) in tRNA + (6R)-5,10-methylene-5,6,7,8-tetrahydrofolate + NADH + H(+) = 5-methyluridine(54) in tRNA + (6S)-5,6,7,8-tetrahydrofolate + NAD(+)</text>
        <dbReference type="Rhea" id="RHEA:16873"/>
        <dbReference type="Rhea" id="RHEA-COMP:10167"/>
        <dbReference type="Rhea" id="RHEA-COMP:10193"/>
        <dbReference type="ChEBI" id="CHEBI:15378"/>
        <dbReference type="ChEBI" id="CHEBI:15636"/>
        <dbReference type="ChEBI" id="CHEBI:57453"/>
        <dbReference type="ChEBI" id="CHEBI:57540"/>
        <dbReference type="ChEBI" id="CHEBI:57945"/>
        <dbReference type="ChEBI" id="CHEBI:65315"/>
        <dbReference type="ChEBI" id="CHEBI:74447"/>
        <dbReference type="EC" id="2.1.1.74"/>
    </reaction>
</comment>
<evidence type="ECO:0000259" key="11">
    <source>
        <dbReference type="Pfam" id="PF01134"/>
    </source>
</evidence>
<dbReference type="FunFam" id="3.50.50.60:FF:000040">
    <property type="entry name" value="Methylenetetrahydrofolate--tRNA-(uracil-5-)-methyltransferase TrmFO"/>
    <property type="match status" value="1"/>
</dbReference>
<comment type="cofactor">
    <cofactor evidence="1 10">
        <name>FAD</name>
        <dbReference type="ChEBI" id="CHEBI:57692"/>
    </cofactor>
</comment>
<dbReference type="PANTHER" id="PTHR11806">
    <property type="entry name" value="GLUCOSE INHIBITED DIVISION PROTEIN A"/>
    <property type="match status" value="1"/>
</dbReference>
<evidence type="ECO:0000256" key="3">
    <source>
        <dbReference type="ARBA" id="ARBA00022603"/>
    </source>
</evidence>
<evidence type="ECO:0000256" key="10">
    <source>
        <dbReference type="HAMAP-Rule" id="MF_01037"/>
    </source>
</evidence>
<gene>
    <name evidence="10" type="primary">trmFO</name>
    <name evidence="12" type="ORF">U725_01224</name>
</gene>
<comment type="subcellular location">
    <subcellularLocation>
        <location evidence="10">Cytoplasm</location>
    </subcellularLocation>
</comment>
<evidence type="ECO:0000256" key="5">
    <source>
        <dbReference type="ARBA" id="ARBA00022679"/>
    </source>
</evidence>
<keyword evidence="3 10" id="KW-0489">Methyltransferase</keyword>
<dbReference type="HAMAP" id="MF_01037">
    <property type="entry name" value="TrmFO"/>
    <property type="match status" value="1"/>
</dbReference>
<keyword evidence="8 10" id="KW-0521">NADP</keyword>
<keyword evidence="6 10" id="KW-0819">tRNA processing</keyword>
<comment type="similarity">
    <text evidence="10">Belongs to the MnmG family. TrmFO subfamily.</text>
</comment>
<dbReference type="GO" id="GO:0005829">
    <property type="term" value="C:cytosol"/>
    <property type="evidence" value="ECO:0007669"/>
    <property type="project" value="TreeGrafter"/>
</dbReference>
<evidence type="ECO:0000256" key="6">
    <source>
        <dbReference type="ARBA" id="ARBA00022694"/>
    </source>
</evidence>
<dbReference type="InterPro" id="IPR004417">
    <property type="entry name" value="TrmFO"/>
</dbReference>
<dbReference type="Proteomes" id="UP000028401">
    <property type="component" value="Unassembled WGS sequence"/>
</dbReference>
<evidence type="ECO:0000256" key="4">
    <source>
        <dbReference type="ARBA" id="ARBA00022630"/>
    </source>
</evidence>
<dbReference type="GO" id="GO:0002098">
    <property type="term" value="P:tRNA wobble uridine modification"/>
    <property type="evidence" value="ECO:0007669"/>
    <property type="project" value="TreeGrafter"/>
</dbReference>
<dbReference type="SUPFAM" id="SSF51905">
    <property type="entry name" value="FAD/NAD(P)-binding domain"/>
    <property type="match status" value="1"/>
</dbReference>
<dbReference type="InterPro" id="IPR040131">
    <property type="entry name" value="MnmG_N"/>
</dbReference>
<dbReference type="InterPro" id="IPR036188">
    <property type="entry name" value="FAD/NAD-bd_sf"/>
</dbReference>
<dbReference type="NCBIfam" id="NF003739">
    <property type="entry name" value="PRK05335.1"/>
    <property type="match status" value="1"/>
</dbReference>
<dbReference type="GO" id="GO:0050660">
    <property type="term" value="F:flavin adenine dinucleotide binding"/>
    <property type="evidence" value="ECO:0007669"/>
    <property type="project" value="UniProtKB-UniRule"/>
</dbReference>
<comment type="catalytic activity">
    <reaction evidence="10">
        <text>uridine(54) in tRNA + (6R)-5,10-methylene-5,6,7,8-tetrahydrofolate + NADPH + H(+) = 5-methyluridine(54) in tRNA + (6S)-5,6,7,8-tetrahydrofolate + NADP(+)</text>
        <dbReference type="Rhea" id="RHEA:62372"/>
        <dbReference type="Rhea" id="RHEA-COMP:10167"/>
        <dbReference type="Rhea" id="RHEA-COMP:10193"/>
        <dbReference type="ChEBI" id="CHEBI:15378"/>
        <dbReference type="ChEBI" id="CHEBI:15636"/>
        <dbReference type="ChEBI" id="CHEBI:57453"/>
        <dbReference type="ChEBI" id="CHEBI:57783"/>
        <dbReference type="ChEBI" id="CHEBI:58349"/>
        <dbReference type="ChEBI" id="CHEBI:65315"/>
        <dbReference type="ChEBI" id="CHEBI:74447"/>
        <dbReference type="EC" id="2.1.1.74"/>
    </reaction>
</comment>
<evidence type="ECO:0000313" key="13">
    <source>
        <dbReference type="Proteomes" id="UP000028401"/>
    </source>
</evidence>
<dbReference type="GO" id="GO:0047151">
    <property type="term" value="F:tRNA (uracil(54)-C5)-methyltransferase activity, 5,10-methylenetetrahydrofolate-dependent"/>
    <property type="evidence" value="ECO:0007669"/>
    <property type="project" value="UniProtKB-UniRule"/>
</dbReference>
<dbReference type="InterPro" id="IPR020595">
    <property type="entry name" value="MnmG-rel_CS"/>
</dbReference>
<feature type="binding site" evidence="10">
    <location>
        <begin position="10"/>
        <end position="15"/>
    </location>
    <ligand>
        <name>FAD</name>
        <dbReference type="ChEBI" id="CHEBI:57692"/>
    </ligand>
</feature>
<name>A0A084ABE8_LACLC</name>
<dbReference type="EMBL" id="AZSI01000031">
    <property type="protein sequence ID" value="KEY62627.1"/>
    <property type="molecule type" value="Genomic_DNA"/>
</dbReference>
<dbReference type="Pfam" id="PF01134">
    <property type="entry name" value="GIDA"/>
    <property type="match status" value="1"/>
</dbReference>
<evidence type="ECO:0000256" key="7">
    <source>
        <dbReference type="ARBA" id="ARBA00022827"/>
    </source>
</evidence>
<dbReference type="FunFam" id="3.50.50.60:FF:000035">
    <property type="entry name" value="Methylenetetrahydrofolate--tRNA-(uracil-5-)-methyltransferase TrmFO"/>
    <property type="match status" value="1"/>
</dbReference>
<keyword evidence="4 10" id="KW-0285">Flavoprotein</keyword>
<dbReference type="InterPro" id="IPR002218">
    <property type="entry name" value="MnmG-rel"/>
</dbReference>
<evidence type="ECO:0000256" key="8">
    <source>
        <dbReference type="ARBA" id="ARBA00022857"/>
    </source>
</evidence>
<keyword evidence="9 10" id="KW-0520">NAD</keyword>
<feature type="domain" description="MnmG N-terminal" evidence="11">
    <location>
        <begin position="6"/>
        <end position="376"/>
    </location>
</feature>
<dbReference type="PATRIC" id="fig|1415168.3.peg.1306"/>
<dbReference type="GO" id="GO:0030488">
    <property type="term" value="P:tRNA methylation"/>
    <property type="evidence" value="ECO:0007669"/>
    <property type="project" value="TreeGrafter"/>
</dbReference>
<dbReference type="PANTHER" id="PTHR11806:SF2">
    <property type="entry name" value="METHYLENETETRAHYDROFOLATE--TRNA-(URACIL-5-)-METHYLTRANSFERASE TRMFO"/>
    <property type="match status" value="1"/>
</dbReference>
<organism evidence="12 13">
    <name type="scientific">Lactococcus cremoris subsp. cremoris GE214</name>
    <dbReference type="NCBI Taxonomy" id="1415168"/>
    <lineage>
        <taxon>Bacteria</taxon>
        <taxon>Bacillati</taxon>
        <taxon>Bacillota</taxon>
        <taxon>Bacilli</taxon>
        <taxon>Lactobacillales</taxon>
        <taxon>Streptococcaceae</taxon>
        <taxon>Lactococcus</taxon>
        <taxon>Lactococcus cremoris subsp. cremoris</taxon>
    </lineage>
</organism>
<comment type="function">
    <text evidence="10">Catalyzes the folate-dependent formation of 5-methyl-uridine at position 54 (M-5-U54) in all tRNAs.</text>
</comment>
<dbReference type="NCBIfam" id="TIGR00137">
    <property type="entry name" value="gid_trmFO"/>
    <property type="match status" value="1"/>
</dbReference>
<evidence type="ECO:0000313" key="12">
    <source>
        <dbReference type="EMBL" id="KEY62627.1"/>
    </source>
</evidence>
<protein>
    <recommendedName>
        <fullName evidence="10">Methylenetetrahydrofolate--tRNA-(uracil-5-)-methyltransferase TrmFO</fullName>
        <ecNumber evidence="10">2.1.1.74</ecNumber>
    </recommendedName>
    <alternativeName>
        <fullName evidence="10">Folate-dependent tRNA (uracil-5-)-methyltransferase</fullName>
    </alternativeName>
    <alternativeName>
        <fullName evidence="10">Folate-dependent tRNA(M-5-U54)-methyltransferase</fullName>
    </alternativeName>
</protein>